<accession>A0A847VE51</accession>
<evidence type="ECO:0000256" key="1">
    <source>
        <dbReference type="SAM" id="Phobius"/>
    </source>
</evidence>
<keyword evidence="1" id="KW-0812">Transmembrane</keyword>
<protein>
    <recommendedName>
        <fullName evidence="2">Pacifastin domain-containing protein</fullName>
    </recommendedName>
</protein>
<reference evidence="3 4" key="1">
    <citation type="journal article" date="2020" name="Biotechnol. Biofuels">
        <title>New insights from the biogas microbiome by comprehensive genome-resolved metagenomics of nearly 1600 species originating from multiple anaerobic digesters.</title>
        <authorList>
            <person name="Campanaro S."/>
            <person name="Treu L."/>
            <person name="Rodriguez-R L.M."/>
            <person name="Kovalovszki A."/>
            <person name="Ziels R.M."/>
            <person name="Maus I."/>
            <person name="Zhu X."/>
            <person name="Kougias P.G."/>
            <person name="Basile A."/>
            <person name="Luo G."/>
            <person name="Schluter A."/>
            <person name="Konstantinidis K.T."/>
            <person name="Angelidaki I."/>
        </authorList>
    </citation>
    <scope>NUCLEOTIDE SEQUENCE [LARGE SCALE GENOMIC DNA]</scope>
    <source>
        <strain evidence="3">AS19jrsBPTG_9</strain>
    </source>
</reference>
<name>A0A847VE51_9BACT</name>
<proteinExistence type="predicted"/>
<dbReference type="AlphaFoldDB" id="A0A847VE51"/>
<comment type="caution">
    <text evidence="3">The sequence shown here is derived from an EMBL/GenBank/DDBJ whole genome shotgun (WGS) entry which is preliminary data.</text>
</comment>
<feature type="transmembrane region" description="Helical" evidence="1">
    <location>
        <begin position="7"/>
        <end position="29"/>
    </location>
</feature>
<evidence type="ECO:0000259" key="2">
    <source>
        <dbReference type="Pfam" id="PF05375"/>
    </source>
</evidence>
<dbReference type="GO" id="GO:0030414">
    <property type="term" value="F:peptidase inhibitor activity"/>
    <property type="evidence" value="ECO:0007669"/>
    <property type="project" value="InterPro"/>
</dbReference>
<feature type="domain" description="Pacifastin" evidence="2">
    <location>
        <begin position="55"/>
        <end position="82"/>
    </location>
</feature>
<dbReference type="Proteomes" id="UP000564033">
    <property type="component" value="Unassembled WGS sequence"/>
</dbReference>
<sequence length="94" mass="10643">MEEKNKTFGYGLSVTLATIVIGLVSYIYYTSNILPNKQPPRCEYGGWAYADKETFESLDGCNTCFCHTGEIICTERECIEDVDVPSEKEQEENI</sequence>
<organism evidence="3 4">
    <name type="scientific">Candidatus Dojkabacteria bacterium</name>
    <dbReference type="NCBI Taxonomy" id="2099670"/>
    <lineage>
        <taxon>Bacteria</taxon>
        <taxon>Candidatus Dojkabacteria</taxon>
    </lineage>
</organism>
<keyword evidence="1" id="KW-1133">Transmembrane helix</keyword>
<dbReference type="SUPFAM" id="SSF57603">
    <property type="entry name" value="FnI-like domain"/>
    <property type="match status" value="1"/>
</dbReference>
<dbReference type="InterPro" id="IPR008037">
    <property type="entry name" value="Pacifastin_dom"/>
</dbReference>
<dbReference type="Gene3D" id="2.10.70.10">
    <property type="entry name" value="Complement Module, domain 1"/>
    <property type="match status" value="1"/>
</dbReference>
<gene>
    <name evidence="3" type="ORF">GX888_03640</name>
</gene>
<evidence type="ECO:0000313" key="3">
    <source>
        <dbReference type="EMBL" id="NLZ24806.1"/>
    </source>
</evidence>
<dbReference type="Pfam" id="PF05375">
    <property type="entry name" value="Pacifastin_I"/>
    <property type="match status" value="1"/>
</dbReference>
<dbReference type="EMBL" id="JAAZIL010000092">
    <property type="protein sequence ID" value="NLZ24806.1"/>
    <property type="molecule type" value="Genomic_DNA"/>
</dbReference>
<keyword evidence="1" id="KW-0472">Membrane</keyword>
<evidence type="ECO:0000313" key="4">
    <source>
        <dbReference type="Proteomes" id="UP000564033"/>
    </source>
</evidence>